<dbReference type="SUPFAM" id="SSF158472">
    <property type="entry name" value="HAMP domain-like"/>
    <property type="match status" value="1"/>
</dbReference>
<dbReference type="Pfam" id="PF00672">
    <property type="entry name" value="HAMP"/>
    <property type="match status" value="1"/>
</dbReference>
<dbReference type="InterPro" id="IPR005467">
    <property type="entry name" value="His_kinase_dom"/>
</dbReference>
<evidence type="ECO:0000259" key="21">
    <source>
        <dbReference type="PROSITE" id="PS50894"/>
    </source>
</evidence>
<evidence type="ECO:0000256" key="7">
    <source>
        <dbReference type="ARBA" id="ARBA00022692"/>
    </source>
</evidence>
<gene>
    <name evidence="22" type="ORF">HA050_06680</name>
</gene>
<dbReference type="EC" id="2.7.13.3" evidence="3"/>
<dbReference type="EMBL" id="JAAOLX010000003">
    <property type="protein sequence ID" value="NHQ85803.1"/>
    <property type="molecule type" value="Genomic_DNA"/>
</dbReference>
<evidence type="ECO:0000256" key="15">
    <source>
        <dbReference type="PROSITE-ProRule" id="PRU00169"/>
    </source>
</evidence>
<keyword evidence="23" id="KW-1185">Reference proteome</keyword>
<dbReference type="InterPro" id="IPR004358">
    <property type="entry name" value="Sig_transdc_His_kin-like_C"/>
</dbReference>
<dbReference type="PROSITE" id="PS50109">
    <property type="entry name" value="HIS_KIN"/>
    <property type="match status" value="1"/>
</dbReference>
<evidence type="ECO:0000256" key="16">
    <source>
        <dbReference type="SAM" id="Phobius"/>
    </source>
</evidence>
<dbReference type="Pfam" id="PF12860">
    <property type="entry name" value="PAS_7"/>
    <property type="match status" value="1"/>
</dbReference>
<proteinExistence type="predicted"/>
<dbReference type="Pfam" id="PF00072">
    <property type="entry name" value="Response_reg"/>
    <property type="match status" value="2"/>
</dbReference>
<feature type="transmembrane region" description="Helical" evidence="16">
    <location>
        <begin position="21"/>
        <end position="41"/>
    </location>
</feature>
<dbReference type="SMART" id="SM00448">
    <property type="entry name" value="REC"/>
    <property type="match status" value="2"/>
</dbReference>
<keyword evidence="11 16" id="KW-1133">Transmembrane helix</keyword>
<evidence type="ECO:0000259" key="19">
    <source>
        <dbReference type="PROSITE" id="PS50112"/>
    </source>
</evidence>
<dbReference type="CDD" id="cd17546">
    <property type="entry name" value="REC_hyHK_CKI1_RcsC-like"/>
    <property type="match status" value="2"/>
</dbReference>
<dbReference type="Gene3D" id="3.30.450.20">
    <property type="entry name" value="PAS domain"/>
    <property type="match status" value="1"/>
</dbReference>
<dbReference type="SMART" id="SM00304">
    <property type="entry name" value="HAMP"/>
    <property type="match status" value="1"/>
</dbReference>
<name>A0ABX0KZW6_9NEIS</name>
<dbReference type="SUPFAM" id="SSF47226">
    <property type="entry name" value="Histidine-containing phosphotransfer domain, HPT domain"/>
    <property type="match status" value="1"/>
</dbReference>
<evidence type="ECO:0000256" key="4">
    <source>
        <dbReference type="ARBA" id="ARBA00022475"/>
    </source>
</evidence>
<dbReference type="PROSITE" id="PS50885">
    <property type="entry name" value="HAMP"/>
    <property type="match status" value="1"/>
</dbReference>
<dbReference type="SMART" id="SM00388">
    <property type="entry name" value="HisKA"/>
    <property type="match status" value="1"/>
</dbReference>
<evidence type="ECO:0000256" key="13">
    <source>
        <dbReference type="ARBA" id="ARBA00023136"/>
    </source>
</evidence>
<evidence type="ECO:0000256" key="2">
    <source>
        <dbReference type="ARBA" id="ARBA00004651"/>
    </source>
</evidence>
<keyword evidence="9" id="KW-0418">Kinase</keyword>
<dbReference type="InterPro" id="IPR003661">
    <property type="entry name" value="HisK_dim/P_dom"/>
</dbReference>
<dbReference type="RefSeq" id="WP_166823741.1">
    <property type="nucleotide sequence ID" value="NZ_JAAOLX010000003.1"/>
</dbReference>
<evidence type="ECO:0000259" key="20">
    <source>
        <dbReference type="PROSITE" id="PS50885"/>
    </source>
</evidence>
<evidence type="ECO:0000313" key="22">
    <source>
        <dbReference type="EMBL" id="NHQ85803.1"/>
    </source>
</evidence>
<dbReference type="Gene3D" id="1.20.120.160">
    <property type="entry name" value="HPT domain"/>
    <property type="match status" value="1"/>
</dbReference>
<keyword evidence="5 15" id="KW-0597">Phosphoprotein</keyword>
<feature type="transmembrane region" description="Helical" evidence="16">
    <location>
        <begin position="194"/>
        <end position="219"/>
    </location>
</feature>
<dbReference type="SUPFAM" id="SSF52172">
    <property type="entry name" value="CheY-like"/>
    <property type="match status" value="2"/>
</dbReference>
<dbReference type="InterPro" id="IPR008207">
    <property type="entry name" value="Sig_transdc_His_kin_Hpt_dom"/>
</dbReference>
<dbReference type="Gene3D" id="3.40.50.2300">
    <property type="match status" value="2"/>
</dbReference>
<dbReference type="InterPro" id="IPR035965">
    <property type="entry name" value="PAS-like_dom_sf"/>
</dbReference>
<dbReference type="PANTHER" id="PTHR45339:SF1">
    <property type="entry name" value="HYBRID SIGNAL TRANSDUCTION HISTIDINE KINASE J"/>
    <property type="match status" value="1"/>
</dbReference>
<comment type="caution">
    <text evidence="22">The sequence shown here is derived from an EMBL/GenBank/DDBJ whole genome shotgun (WGS) entry which is preliminary data.</text>
</comment>
<keyword evidence="13 16" id="KW-0472">Membrane</keyword>
<dbReference type="InterPro" id="IPR001789">
    <property type="entry name" value="Sig_transdc_resp-reg_receiver"/>
</dbReference>
<evidence type="ECO:0000256" key="5">
    <source>
        <dbReference type="ARBA" id="ARBA00022553"/>
    </source>
</evidence>
<dbReference type="SMART" id="SM00387">
    <property type="entry name" value="HATPase_c"/>
    <property type="match status" value="1"/>
</dbReference>
<feature type="domain" description="PAS" evidence="19">
    <location>
        <begin position="277"/>
        <end position="321"/>
    </location>
</feature>
<dbReference type="PROSITE" id="PS50110">
    <property type="entry name" value="RESPONSE_REGULATORY"/>
    <property type="match status" value="2"/>
</dbReference>
<evidence type="ECO:0000256" key="8">
    <source>
        <dbReference type="ARBA" id="ARBA00022741"/>
    </source>
</evidence>
<accession>A0ABX0KZW6</accession>
<dbReference type="InterPro" id="IPR036890">
    <property type="entry name" value="HATPase_C_sf"/>
</dbReference>
<dbReference type="PROSITE" id="PS50894">
    <property type="entry name" value="HPT"/>
    <property type="match status" value="1"/>
</dbReference>
<feature type="domain" description="HAMP" evidence="20">
    <location>
        <begin position="216"/>
        <end position="269"/>
    </location>
</feature>
<dbReference type="CDD" id="cd00082">
    <property type="entry name" value="HisKA"/>
    <property type="match status" value="1"/>
</dbReference>
<dbReference type="InterPro" id="IPR003660">
    <property type="entry name" value="HAMP_dom"/>
</dbReference>
<dbReference type="PRINTS" id="PR00344">
    <property type="entry name" value="BCTRLSENSOR"/>
</dbReference>
<feature type="modified residue" description="4-aspartylphosphate" evidence="15">
    <location>
        <position position="708"/>
    </location>
</feature>
<evidence type="ECO:0000256" key="9">
    <source>
        <dbReference type="ARBA" id="ARBA00022777"/>
    </source>
</evidence>
<dbReference type="InterPro" id="IPR011006">
    <property type="entry name" value="CheY-like_superfamily"/>
</dbReference>
<dbReference type="PROSITE" id="PS50112">
    <property type="entry name" value="PAS"/>
    <property type="match status" value="1"/>
</dbReference>
<evidence type="ECO:0000256" key="11">
    <source>
        <dbReference type="ARBA" id="ARBA00022989"/>
    </source>
</evidence>
<dbReference type="InterPro" id="IPR003594">
    <property type="entry name" value="HATPase_dom"/>
</dbReference>
<dbReference type="Pfam" id="PF02518">
    <property type="entry name" value="HATPase_c"/>
    <property type="match status" value="1"/>
</dbReference>
<dbReference type="Proteomes" id="UP000712570">
    <property type="component" value="Unassembled WGS sequence"/>
</dbReference>
<dbReference type="CDD" id="cd06225">
    <property type="entry name" value="HAMP"/>
    <property type="match status" value="1"/>
</dbReference>
<reference evidence="22 23" key="1">
    <citation type="submission" date="2020-03" db="EMBL/GenBank/DDBJ databases">
        <title>Draft genome sequence of environmentally isolated violet-colored cultures.</title>
        <authorList>
            <person name="Wilson H.S."/>
        </authorList>
    </citation>
    <scope>NUCLEOTIDE SEQUENCE [LARGE SCALE GENOMIC DNA]</scope>
    <source>
        <strain evidence="22 23">HSC-16F04</strain>
    </source>
</reference>
<feature type="domain" description="Response regulatory" evidence="18">
    <location>
        <begin position="654"/>
        <end position="776"/>
    </location>
</feature>
<dbReference type="InterPro" id="IPR036641">
    <property type="entry name" value="HPT_dom_sf"/>
</dbReference>
<evidence type="ECO:0000256" key="12">
    <source>
        <dbReference type="ARBA" id="ARBA00023012"/>
    </source>
</evidence>
<evidence type="ECO:0000256" key="14">
    <source>
        <dbReference type="PROSITE-ProRule" id="PRU00110"/>
    </source>
</evidence>
<dbReference type="Pfam" id="PF00512">
    <property type="entry name" value="HisKA"/>
    <property type="match status" value="1"/>
</dbReference>
<organism evidence="22 23">
    <name type="scientific">Iodobacter violaceini</name>
    <dbReference type="NCBI Taxonomy" id="3044271"/>
    <lineage>
        <taxon>Bacteria</taxon>
        <taxon>Pseudomonadati</taxon>
        <taxon>Pseudomonadota</taxon>
        <taxon>Betaproteobacteria</taxon>
        <taxon>Neisseriales</taxon>
        <taxon>Chitinibacteraceae</taxon>
        <taxon>Iodobacter</taxon>
    </lineage>
</organism>
<dbReference type="Pfam" id="PF01627">
    <property type="entry name" value="Hpt"/>
    <property type="match status" value="1"/>
</dbReference>
<dbReference type="SUPFAM" id="SSF55785">
    <property type="entry name" value="PYP-like sensor domain (PAS domain)"/>
    <property type="match status" value="1"/>
</dbReference>
<evidence type="ECO:0000256" key="6">
    <source>
        <dbReference type="ARBA" id="ARBA00022679"/>
    </source>
</evidence>
<feature type="domain" description="Response regulatory" evidence="18">
    <location>
        <begin position="805"/>
        <end position="920"/>
    </location>
</feature>
<feature type="modified residue" description="Phosphohistidine" evidence="14">
    <location>
        <position position="1014"/>
    </location>
</feature>
<evidence type="ECO:0000256" key="3">
    <source>
        <dbReference type="ARBA" id="ARBA00012438"/>
    </source>
</evidence>
<keyword evidence="7 16" id="KW-0812">Transmembrane</keyword>
<comment type="catalytic activity">
    <reaction evidence="1">
        <text>ATP + protein L-histidine = ADP + protein N-phospho-L-histidine.</text>
        <dbReference type="EC" id="2.7.13.3"/>
    </reaction>
</comment>
<dbReference type="Gene3D" id="3.30.565.10">
    <property type="entry name" value="Histidine kinase-like ATPase, C-terminal domain"/>
    <property type="match status" value="1"/>
</dbReference>
<evidence type="ECO:0000256" key="10">
    <source>
        <dbReference type="ARBA" id="ARBA00022840"/>
    </source>
</evidence>
<evidence type="ECO:0000313" key="23">
    <source>
        <dbReference type="Proteomes" id="UP000712570"/>
    </source>
</evidence>
<dbReference type="SUPFAM" id="SSF55874">
    <property type="entry name" value="ATPase domain of HSP90 chaperone/DNA topoisomerase II/histidine kinase"/>
    <property type="match status" value="1"/>
</dbReference>
<feature type="domain" description="Histidine kinase" evidence="17">
    <location>
        <begin position="414"/>
        <end position="635"/>
    </location>
</feature>
<keyword evidence="10" id="KW-0067">ATP-binding</keyword>
<dbReference type="InterPro" id="IPR036097">
    <property type="entry name" value="HisK_dim/P_sf"/>
</dbReference>
<dbReference type="PANTHER" id="PTHR45339">
    <property type="entry name" value="HYBRID SIGNAL TRANSDUCTION HISTIDINE KINASE J"/>
    <property type="match status" value="1"/>
</dbReference>
<keyword evidence="8" id="KW-0547">Nucleotide-binding</keyword>
<dbReference type="Gene3D" id="1.10.287.130">
    <property type="match status" value="1"/>
</dbReference>
<feature type="domain" description="HPt" evidence="21">
    <location>
        <begin position="975"/>
        <end position="1072"/>
    </location>
</feature>
<keyword evidence="6" id="KW-0808">Transferase</keyword>
<feature type="modified residue" description="4-aspartylphosphate" evidence="15">
    <location>
        <position position="854"/>
    </location>
</feature>
<evidence type="ECO:0000259" key="18">
    <source>
        <dbReference type="PROSITE" id="PS50110"/>
    </source>
</evidence>
<dbReference type="CDD" id="cd16922">
    <property type="entry name" value="HATPase_EvgS-ArcB-TorS-like"/>
    <property type="match status" value="1"/>
</dbReference>
<dbReference type="Gene3D" id="6.10.340.10">
    <property type="match status" value="1"/>
</dbReference>
<evidence type="ECO:0000259" key="17">
    <source>
        <dbReference type="PROSITE" id="PS50109"/>
    </source>
</evidence>
<keyword evidence="4" id="KW-1003">Cell membrane</keyword>
<dbReference type="SUPFAM" id="SSF47384">
    <property type="entry name" value="Homodimeric domain of signal transducing histidine kinase"/>
    <property type="match status" value="1"/>
</dbReference>
<evidence type="ECO:0000256" key="1">
    <source>
        <dbReference type="ARBA" id="ARBA00000085"/>
    </source>
</evidence>
<protein>
    <recommendedName>
        <fullName evidence="3">histidine kinase</fullName>
        <ecNumber evidence="3">2.7.13.3</ecNumber>
    </recommendedName>
</protein>
<sequence length="1159" mass="126500">MKVLLRKLMQALVNFPLTMKFMLLPFIFTVALLIVTVVGLGQGESARQAARWLGQETLPSIAAINRFALELSHIQIDLQRLVVWETNFFDKTSVARLRSNLLTQIENLKKDTQHLKQYKLDAQLITSIEHFLDDAERSASLVSIDIAAGGLAAEDVTGHYALIREKLNRHVKNAELLANHHISQVLAEAEHARALAWSIVVLVSLGSIIISVLLARLIARPILDMTQVMKQLAEGSSSLEVIGLERKDEVGAMAAALAVFRRNAIQLNATQQDLRDAQARLNAAVQSMSSGFVGFDARQQLIMVNEAFARLVEIPQDELLGLDLEGMMQKISEVHHCSPDWTIRKVDWLGGGLGSIEIRLGDRWLQLGRNCIPGGGDVVVLTDITARRELAAAQKRAVEQAEEASRAKGDFLARMSHEIRTPLNAIIGMSRLALRTVLNAQQRNYVEKALTAGENLLGLINDILDFSKIEAGKLSLETVPFSLETVLENASSLIAHKTENKGIEVILRVGADVPRYLMGDPLRLGQVLINLAGNAAKFTAQGEIMIAVMVKEMKPDRVLLHFSVSDTGIGMSPEQLDGLFQAFTQADGSITRKYGGTGLGLSIVRQLLELMGGHISVRSEAGKGSCFDFCIELGICDDFPDKMTYSADNLEKLNLLVVDDNAASRELLGDMLLSFGVQFQAVDSGAAALSVLEQGKKNGRPFDLVLMDWHMADMDGIETARRIRQQSDQPKIPAILMVTAYSKDDLKQQSDGLNIDGFLTKPINASQLFNCINEALYGGLPAQIPPEHVFALEMANAVLQLKGARILLVEDNEINREVALGILADVPVTIDIAVNGYEAIRKVSTGHYDLVLMDIQMPELDGLNAAQQIRALGVKELPIIAMTAHAMSGDRQLSLQAGMNDHITKPIDPDGLIDILLRWIKPASLAGRASPAGLLPDQGGSASLQSIKNKNDYVAALPVIAGVDWQVALARSAGDVLRLSKIIELFRKDAAQLLISLEAAFSAVNPDQLQQLAHGVKSTSAYLGAENISATAALIEDAFRMGSSEAALAQLPHLITALHHLLDGLSLHAEYDDLDASLCTVQIPDLINQLRAYLQADDVNAEDAFHRLQQGLLAHNSDLEIKAMLDVIYQAIVDLEYADALNELNQFVLQRPEILKIIN</sequence>
<keyword evidence="12" id="KW-0902">Two-component regulatory system</keyword>
<dbReference type="InterPro" id="IPR000014">
    <property type="entry name" value="PAS"/>
</dbReference>
<comment type="subcellular location">
    <subcellularLocation>
        <location evidence="2">Cell membrane</location>
        <topology evidence="2">Multi-pass membrane protein</topology>
    </subcellularLocation>
</comment>